<dbReference type="FunFam" id="3.30.160.60:FF:002343">
    <property type="entry name" value="Zinc finger protein 33A"/>
    <property type="match status" value="1"/>
</dbReference>
<dbReference type="OrthoDB" id="8117402at2759"/>
<dbReference type="GO" id="GO:0000122">
    <property type="term" value="P:negative regulation of transcription by RNA polymerase II"/>
    <property type="evidence" value="ECO:0007669"/>
    <property type="project" value="UniProtKB-ARBA"/>
</dbReference>
<comment type="subcellular location">
    <subcellularLocation>
        <location evidence="2">Nucleus</location>
    </subcellularLocation>
</comment>
<comment type="function">
    <text evidence="1">May be involved in transcriptional regulation.</text>
</comment>
<feature type="domain" description="C2H2-type" evidence="14">
    <location>
        <begin position="417"/>
        <end position="444"/>
    </location>
</feature>
<accession>I3KSF4</accession>
<dbReference type="eggNOG" id="KOG1721">
    <property type="taxonomic scope" value="Eukaryota"/>
</dbReference>
<evidence type="ECO:0000256" key="4">
    <source>
        <dbReference type="ARBA" id="ARBA00022723"/>
    </source>
</evidence>
<evidence type="ECO:0000256" key="1">
    <source>
        <dbReference type="ARBA" id="ARBA00003767"/>
    </source>
</evidence>
<keyword evidence="9" id="KW-0238">DNA-binding</keyword>
<dbReference type="Proteomes" id="UP000005207">
    <property type="component" value="Unplaced"/>
</dbReference>
<feature type="domain" description="C2H2-type" evidence="14">
    <location>
        <begin position="473"/>
        <end position="500"/>
    </location>
</feature>
<comment type="similarity">
    <text evidence="3">Belongs to the krueppel C2H2-type zinc-finger protein family.</text>
</comment>
<dbReference type="PANTHER" id="PTHR14003:SF23">
    <property type="entry name" value="ZINC FINGER PROTEIN 143"/>
    <property type="match status" value="1"/>
</dbReference>
<feature type="domain" description="C2H2-type" evidence="14">
    <location>
        <begin position="361"/>
        <end position="388"/>
    </location>
</feature>
<dbReference type="GO" id="GO:0000981">
    <property type="term" value="F:DNA-binding transcription factor activity, RNA polymerase II-specific"/>
    <property type="evidence" value="ECO:0007669"/>
    <property type="project" value="TreeGrafter"/>
</dbReference>
<keyword evidence="8" id="KW-0805">Transcription regulation</keyword>
<feature type="region of interest" description="Disordered" evidence="13">
    <location>
        <begin position="161"/>
        <end position="274"/>
    </location>
</feature>
<dbReference type="PROSITE" id="PS50157">
    <property type="entry name" value="ZINC_FINGER_C2H2_2"/>
    <property type="match status" value="8"/>
</dbReference>
<keyword evidence="7" id="KW-0862">Zinc</keyword>
<evidence type="ECO:0000256" key="2">
    <source>
        <dbReference type="ARBA" id="ARBA00004123"/>
    </source>
</evidence>
<reference evidence="15" key="1">
    <citation type="submission" date="2025-08" db="UniProtKB">
        <authorList>
            <consortium name="Ensembl"/>
        </authorList>
    </citation>
    <scope>IDENTIFICATION</scope>
</reference>
<dbReference type="PROSITE" id="PS00028">
    <property type="entry name" value="ZINC_FINGER_C2H2_1"/>
    <property type="match status" value="8"/>
</dbReference>
<dbReference type="GO" id="GO:0045595">
    <property type="term" value="P:regulation of cell differentiation"/>
    <property type="evidence" value="ECO:0007669"/>
    <property type="project" value="UniProtKB-ARBA"/>
</dbReference>
<keyword evidence="10" id="KW-0804">Transcription</keyword>
<dbReference type="GO" id="GO:0031519">
    <property type="term" value="C:PcG protein complex"/>
    <property type="evidence" value="ECO:0007669"/>
    <property type="project" value="TreeGrafter"/>
</dbReference>
<feature type="region of interest" description="Disordered" evidence="13">
    <location>
        <begin position="45"/>
        <end position="93"/>
    </location>
</feature>
<dbReference type="PANTHER" id="PTHR14003">
    <property type="entry name" value="TRANSCRIPTIONAL REPRESSOR PROTEIN YY"/>
    <property type="match status" value="1"/>
</dbReference>
<dbReference type="OMA" id="KMFREQT"/>
<evidence type="ECO:0000313" key="16">
    <source>
        <dbReference type="Proteomes" id="UP000005207"/>
    </source>
</evidence>
<gene>
    <name evidence="15" type="primary">LOC100697883</name>
</gene>
<name>I3KSF4_ORENI</name>
<dbReference type="Pfam" id="PF00096">
    <property type="entry name" value="zf-C2H2"/>
    <property type="match status" value="7"/>
</dbReference>
<dbReference type="Pfam" id="PF13894">
    <property type="entry name" value="zf-C2H2_4"/>
    <property type="match status" value="1"/>
</dbReference>
<keyword evidence="16" id="KW-1185">Reference proteome</keyword>
<feature type="domain" description="C2H2-type" evidence="14">
    <location>
        <begin position="333"/>
        <end position="360"/>
    </location>
</feature>
<dbReference type="Gene3D" id="3.30.160.60">
    <property type="entry name" value="Classic Zinc Finger"/>
    <property type="match status" value="8"/>
</dbReference>
<dbReference type="GO" id="GO:0008270">
    <property type="term" value="F:zinc ion binding"/>
    <property type="evidence" value="ECO:0007669"/>
    <property type="project" value="UniProtKB-KW"/>
</dbReference>
<evidence type="ECO:0000256" key="11">
    <source>
        <dbReference type="ARBA" id="ARBA00023242"/>
    </source>
</evidence>
<feature type="compositionally biased region" description="Basic and acidic residues" evidence="13">
    <location>
        <begin position="239"/>
        <end position="250"/>
    </location>
</feature>
<evidence type="ECO:0000256" key="9">
    <source>
        <dbReference type="ARBA" id="ARBA00023125"/>
    </source>
</evidence>
<sequence>MGTSLWLIQDYLRHGLWTGGCGCHGDEARIGGGICVSAQARCVSEATRSEDTMNGGKYVSPRDSNSARSAGGQKARGAETREPREDVTDRSSVLPADIQQVVVIKEEVPWSPSLEQQDPDHFHIKEEHKELWTNGEGASADGREQEEEMRFPIIAVWVKREDEEESPHSQTEDSRSIQPIKTESDESNCGELEPASNLDPNHHKQPDTAEEAPGVSEIENSFDGGDGEESFSVSGPSNKDSDGGLKDSRVPDLSVNTLEQEDFLQTPRTGQTEKMSSTCLAAENGFSFKLNVDSQMKIHTGQKPFGCGVCGKRFSRKTLFKSHMRVHTGEKPYGCDACGKRFTLQYSFKRHMRVHTGEKQFGCDDCGKTFRCKTHLKRHMRVHTGERPFGCSVCGERFTEQGALKRHTRVHTGERPFSCTVCGERFAEQGVLKRHIRVHTGEKPFSCDICGKRFRQQNTLKRHTNVHTGEKPYGCDVCGKMFREQTTLKRHTVVHTGEKPFCCGVCGERFTRQGNLKRHMKGHT</sequence>
<evidence type="ECO:0000259" key="14">
    <source>
        <dbReference type="PROSITE" id="PS50157"/>
    </source>
</evidence>
<dbReference type="GeneID" id="100697883"/>
<feature type="domain" description="C2H2-type" evidence="14">
    <location>
        <begin position="445"/>
        <end position="472"/>
    </location>
</feature>
<dbReference type="KEGG" id="onl:100697883"/>
<evidence type="ECO:0000256" key="13">
    <source>
        <dbReference type="SAM" id="MobiDB-lite"/>
    </source>
</evidence>
<dbReference type="FunFam" id="3.30.160.60:FF:001155">
    <property type="entry name" value="Zinc finger 30C"/>
    <property type="match status" value="1"/>
</dbReference>
<dbReference type="RefSeq" id="XP_005471583.1">
    <property type="nucleotide sequence ID" value="XM_005471526.4"/>
</dbReference>
<keyword evidence="5" id="KW-0677">Repeat</keyword>
<evidence type="ECO:0000256" key="3">
    <source>
        <dbReference type="ARBA" id="ARBA00006991"/>
    </source>
</evidence>
<dbReference type="Ensembl" id="ENSONIT00000024071.2">
    <property type="protein sequence ID" value="ENSONIP00000024050.2"/>
    <property type="gene ID" value="ENSONIG00000019104.2"/>
</dbReference>
<keyword evidence="11" id="KW-0539">Nucleus</keyword>
<evidence type="ECO:0000256" key="12">
    <source>
        <dbReference type="PROSITE-ProRule" id="PRU00042"/>
    </source>
</evidence>
<dbReference type="SMART" id="SM00355">
    <property type="entry name" value="ZnF_C2H2"/>
    <property type="match status" value="8"/>
</dbReference>
<proteinExistence type="inferred from homology"/>
<dbReference type="FunFam" id="3.30.160.60:FF:000624">
    <property type="entry name" value="zinc finger protein 697"/>
    <property type="match status" value="2"/>
</dbReference>
<dbReference type="FunFam" id="3.30.160.60:FF:001480">
    <property type="entry name" value="Si:cabz01071911.3"/>
    <property type="match status" value="1"/>
</dbReference>
<organism evidence="15 16">
    <name type="scientific">Oreochromis niloticus</name>
    <name type="common">Nile tilapia</name>
    <name type="synonym">Tilapia nilotica</name>
    <dbReference type="NCBI Taxonomy" id="8128"/>
    <lineage>
        <taxon>Eukaryota</taxon>
        <taxon>Metazoa</taxon>
        <taxon>Chordata</taxon>
        <taxon>Craniata</taxon>
        <taxon>Vertebrata</taxon>
        <taxon>Euteleostomi</taxon>
        <taxon>Actinopterygii</taxon>
        <taxon>Neopterygii</taxon>
        <taxon>Teleostei</taxon>
        <taxon>Neoteleostei</taxon>
        <taxon>Acanthomorphata</taxon>
        <taxon>Ovalentaria</taxon>
        <taxon>Cichlomorphae</taxon>
        <taxon>Cichliformes</taxon>
        <taxon>Cichlidae</taxon>
        <taxon>African cichlids</taxon>
        <taxon>Pseudocrenilabrinae</taxon>
        <taxon>Oreochromini</taxon>
        <taxon>Oreochromis</taxon>
    </lineage>
</organism>
<reference evidence="15" key="2">
    <citation type="submission" date="2025-09" db="UniProtKB">
        <authorList>
            <consortium name="Ensembl"/>
        </authorList>
    </citation>
    <scope>IDENTIFICATION</scope>
</reference>
<dbReference type="FunFam" id="3.30.160.60:FF:000912">
    <property type="entry name" value="Zinc finger protein 660"/>
    <property type="match status" value="1"/>
</dbReference>
<dbReference type="GeneTree" id="ENSGT01150000286959"/>
<evidence type="ECO:0000256" key="10">
    <source>
        <dbReference type="ARBA" id="ARBA00023163"/>
    </source>
</evidence>
<dbReference type="GO" id="GO:0000785">
    <property type="term" value="C:chromatin"/>
    <property type="evidence" value="ECO:0007669"/>
    <property type="project" value="TreeGrafter"/>
</dbReference>
<evidence type="ECO:0000256" key="6">
    <source>
        <dbReference type="ARBA" id="ARBA00022771"/>
    </source>
</evidence>
<feature type="compositionally biased region" description="Basic and acidic residues" evidence="13">
    <location>
        <begin position="76"/>
        <end position="89"/>
    </location>
</feature>
<dbReference type="GO" id="GO:0000978">
    <property type="term" value="F:RNA polymerase II cis-regulatory region sequence-specific DNA binding"/>
    <property type="evidence" value="ECO:0007669"/>
    <property type="project" value="TreeGrafter"/>
</dbReference>
<protein>
    <submittedName>
        <fullName evidence="15">Gastrula zinc finger protein XlCGF57.1</fullName>
    </submittedName>
</protein>
<dbReference type="HOGENOM" id="CLU_002678_2_1_1"/>
<dbReference type="InterPro" id="IPR013087">
    <property type="entry name" value="Znf_C2H2_type"/>
</dbReference>
<feature type="domain" description="C2H2-type" evidence="14">
    <location>
        <begin position="305"/>
        <end position="332"/>
    </location>
</feature>
<evidence type="ECO:0000313" key="15">
    <source>
        <dbReference type="Ensembl" id="ENSONIP00000024050.2"/>
    </source>
</evidence>
<evidence type="ECO:0000256" key="5">
    <source>
        <dbReference type="ARBA" id="ARBA00022737"/>
    </source>
</evidence>
<keyword evidence="4" id="KW-0479">Metal-binding</keyword>
<dbReference type="InParanoid" id="I3KSF4"/>
<dbReference type="AlphaFoldDB" id="I3KSF4"/>
<keyword evidence="6 12" id="KW-0863">Zinc-finger</keyword>
<dbReference type="FunFam" id="3.30.160.60:FF:000557">
    <property type="entry name" value="zinc finger and SCAN domain-containing protein 29"/>
    <property type="match status" value="1"/>
</dbReference>
<evidence type="ECO:0000256" key="7">
    <source>
        <dbReference type="ARBA" id="ARBA00022833"/>
    </source>
</evidence>
<dbReference type="InterPro" id="IPR036236">
    <property type="entry name" value="Znf_C2H2_sf"/>
</dbReference>
<feature type="domain" description="C2H2-type" evidence="14">
    <location>
        <begin position="389"/>
        <end position="416"/>
    </location>
</feature>
<dbReference type="FunFam" id="3.30.160.60:FF:000966">
    <property type="entry name" value="ZFP90 zinc finger protein"/>
    <property type="match status" value="1"/>
</dbReference>
<dbReference type="GO" id="GO:0005667">
    <property type="term" value="C:transcription regulator complex"/>
    <property type="evidence" value="ECO:0007669"/>
    <property type="project" value="TreeGrafter"/>
</dbReference>
<dbReference type="SUPFAM" id="SSF57667">
    <property type="entry name" value="beta-beta-alpha zinc fingers"/>
    <property type="match status" value="5"/>
</dbReference>
<feature type="domain" description="C2H2-type" evidence="14">
    <location>
        <begin position="501"/>
        <end position="524"/>
    </location>
</feature>
<evidence type="ECO:0000256" key="8">
    <source>
        <dbReference type="ARBA" id="ARBA00023015"/>
    </source>
</evidence>
<feature type="compositionally biased region" description="Basic and acidic residues" evidence="13">
    <location>
        <begin position="161"/>
        <end position="175"/>
    </location>
</feature>